<evidence type="ECO:0000313" key="3">
    <source>
        <dbReference type="Proteomes" id="UP000054485"/>
    </source>
</evidence>
<organism evidence="2 3">
    <name type="scientific">Suillus luteus UH-Slu-Lm8-n1</name>
    <dbReference type="NCBI Taxonomy" id="930992"/>
    <lineage>
        <taxon>Eukaryota</taxon>
        <taxon>Fungi</taxon>
        <taxon>Dikarya</taxon>
        <taxon>Basidiomycota</taxon>
        <taxon>Agaricomycotina</taxon>
        <taxon>Agaricomycetes</taxon>
        <taxon>Agaricomycetidae</taxon>
        <taxon>Boletales</taxon>
        <taxon>Suillineae</taxon>
        <taxon>Suillaceae</taxon>
        <taxon>Suillus</taxon>
    </lineage>
</organism>
<dbReference type="Proteomes" id="UP000054485">
    <property type="component" value="Unassembled WGS sequence"/>
</dbReference>
<dbReference type="InParanoid" id="A0A0D0B082"/>
<gene>
    <name evidence="2" type="ORF">CY34DRAFT_803850</name>
</gene>
<dbReference type="AlphaFoldDB" id="A0A0D0B082"/>
<proteinExistence type="predicted"/>
<evidence type="ECO:0000313" key="2">
    <source>
        <dbReference type="EMBL" id="KIK43424.1"/>
    </source>
</evidence>
<keyword evidence="3" id="KW-1185">Reference proteome</keyword>
<dbReference type="HOGENOM" id="CLU_2591401_0_0_1"/>
<reference evidence="2 3" key="1">
    <citation type="submission" date="2014-04" db="EMBL/GenBank/DDBJ databases">
        <authorList>
            <consortium name="DOE Joint Genome Institute"/>
            <person name="Kuo A."/>
            <person name="Ruytinx J."/>
            <person name="Rineau F."/>
            <person name="Colpaert J."/>
            <person name="Kohler A."/>
            <person name="Nagy L.G."/>
            <person name="Floudas D."/>
            <person name="Copeland A."/>
            <person name="Barry K.W."/>
            <person name="Cichocki N."/>
            <person name="Veneault-Fourrey C."/>
            <person name="LaButti K."/>
            <person name="Lindquist E.A."/>
            <person name="Lipzen A."/>
            <person name="Lundell T."/>
            <person name="Morin E."/>
            <person name="Murat C."/>
            <person name="Sun H."/>
            <person name="Tunlid A."/>
            <person name="Henrissat B."/>
            <person name="Grigoriev I.V."/>
            <person name="Hibbett D.S."/>
            <person name="Martin F."/>
            <person name="Nordberg H.P."/>
            <person name="Cantor M.N."/>
            <person name="Hua S.X."/>
        </authorList>
    </citation>
    <scope>NUCLEOTIDE SEQUENCE [LARGE SCALE GENOMIC DNA]</scope>
    <source>
        <strain evidence="2 3">UH-Slu-Lm8-n1</strain>
    </source>
</reference>
<dbReference type="EMBL" id="KN835213">
    <property type="protein sequence ID" value="KIK43424.1"/>
    <property type="molecule type" value="Genomic_DNA"/>
</dbReference>
<reference evidence="3" key="2">
    <citation type="submission" date="2015-01" db="EMBL/GenBank/DDBJ databases">
        <title>Evolutionary Origins and Diversification of the Mycorrhizal Mutualists.</title>
        <authorList>
            <consortium name="DOE Joint Genome Institute"/>
            <consortium name="Mycorrhizal Genomics Consortium"/>
            <person name="Kohler A."/>
            <person name="Kuo A."/>
            <person name="Nagy L.G."/>
            <person name="Floudas D."/>
            <person name="Copeland A."/>
            <person name="Barry K.W."/>
            <person name="Cichocki N."/>
            <person name="Veneault-Fourrey C."/>
            <person name="LaButti K."/>
            <person name="Lindquist E.A."/>
            <person name="Lipzen A."/>
            <person name="Lundell T."/>
            <person name="Morin E."/>
            <person name="Murat C."/>
            <person name="Riley R."/>
            <person name="Ohm R."/>
            <person name="Sun H."/>
            <person name="Tunlid A."/>
            <person name="Henrissat B."/>
            <person name="Grigoriev I.V."/>
            <person name="Hibbett D.S."/>
            <person name="Martin F."/>
        </authorList>
    </citation>
    <scope>NUCLEOTIDE SEQUENCE [LARGE SCALE GENOMIC DNA]</scope>
    <source>
        <strain evidence="3">UH-Slu-Lm8-n1</strain>
    </source>
</reference>
<sequence>MHCAGRCSTNSNSKLHGPNFNERDERRARYALNPKEEETFAAAPTAWIFDYVQQPPLKMQFKFKSLVSPVVAPRRFETRC</sequence>
<evidence type="ECO:0000256" key="1">
    <source>
        <dbReference type="SAM" id="MobiDB-lite"/>
    </source>
</evidence>
<feature type="region of interest" description="Disordered" evidence="1">
    <location>
        <begin position="1"/>
        <end position="25"/>
    </location>
</feature>
<name>A0A0D0B082_9AGAM</name>
<accession>A0A0D0B082</accession>
<protein>
    <submittedName>
        <fullName evidence="2">Uncharacterized protein</fullName>
    </submittedName>
</protein>